<feature type="region of interest" description="Disordered" evidence="1">
    <location>
        <begin position="1"/>
        <end position="28"/>
    </location>
</feature>
<reference evidence="2" key="1">
    <citation type="journal article" date="2023" name="Mol. Biol. Evol.">
        <title>Third-Generation Sequencing Reveals the Adaptive Role of the Epigenome in Three Deep-Sea Polychaetes.</title>
        <authorList>
            <person name="Perez M."/>
            <person name="Aroh O."/>
            <person name="Sun Y."/>
            <person name="Lan Y."/>
            <person name="Juniper S.K."/>
            <person name="Young C.R."/>
            <person name="Angers B."/>
            <person name="Qian P.Y."/>
        </authorList>
    </citation>
    <scope>NUCLEOTIDE SEQUENCE</scope>
    <source>
        <strain evidence="2">P08H-3</strain>
    </source>
</reference>
<protein>
    <submittedName>
        <fullName evidence="2">Uncharacterized protein</fullName>
    </submittedName>
</protein>
<evidence type="ECO:0000256" key="1">
    <source>
        <dbReference type="SAM" id="MobiDB-lite"/>
    </source>
</evidence>
<dbReference type="AlphaFoldDB" id="A0AAD9MPU3"/>
<keyword evidence="3" id="KW-1185">Reference proteome</keyword>
<feature type="non-terminal residue" evidence="2">
    <location>
        <position position="1"/>
    </location>
</feature>
<accession>A0AAD9MPU3</accession>
<dbReference type="Proteomes" id="UP001208570">
    <property type="component" value="Unassembled WGS sequence"/>
</dbReference>
<gene>
    <name evidence="2" type="ORF">LSH36_2819g00002</name>
</gene>
<name>A0AAD9MPU3_9ANNE</name>
<evidence type="ECO:0000313" key="3">
    <source>
        <dbReference type="Proteomes" id="UP001208570"/>
    </source>
</evidence>
<organism evidence="2 3">
    <name type="scientific">Paralvinella palmiformis</name>
    <dbReference type="NCBI Taxonomy" id="53620"/>
    <lineage>
        <taxon>Eukaryota</taxon>
        <taxon>Metazoa</taxon>
        <taxon>Spiralia</taxon>
        <taxon>Lophotrochozoa</taxon>
        <taxon>Annelida</taxon>
        <taxon>Polychaeta</taxon>
        <taxon>Sedentaria</taxon>
        <taxon>Canalipalpata</taxon>
        <taxon>Terebellida</taxon>
        <taxon>Terebelliformia</taxon>
        <taxon>Alvinellidae</taxon>
        <taxon>Paralvinella</taxon>
    </lineage>
</organism>
<comment type="caution">
    <text evidence="2">The sequence shown here is derived from an EMBL/GenBank/DDBJ whole genome shotgun (WGS) entry which is preliminary data.</text>
</comment>
<evidence type="ECO:0000313" key="2">
    <source>
        <dbReference type="EMBL" id="KAK2138549.1"/>
    </source>
</evidence>
<sequence length="79" mass="9163">HGQTTLSYINNPSDVRIGNQQPINTQNINSNGYEDVNIRNIHLTERQIEKMVTEETQQYERLQGKVSSDVINTQYESIR</sequence>
<proteinExistence type="predicted"/>
<dbReference type="EMBL" id="JAODUP010002811">
    <property type="protein sequence ID" value="KAK2138549.1"/>
    <property type="molecule type" value="Genomic_DNA"/>
</dbReference>